<dbReference type="AlphaFoldDB" id="A0A9P6EMQ0"/>
<keyword evidence="2" id="KW-1185">Reference proteome</keyword>
<protein>
    <submittedName>
        <fullName evidence="1">Uncharacterized protein</fullName>
    </submittedName>
</protein>
<evidence type="ECO:0000313" key="1">
    <source>
        <dbReference type="EMBL" id="KAF9531688.1"/>
    </source>
</evidence>
<accession>A0A9P6EMQ0</accession>
<proteinExistence type="predicted"/>
<reference evidence="1" key="1">
    <citation type="submission" date="2020-11" db="EMBL/GenBank/DDBJ databases">
        <authorList>
            <consortium name="DOE Joint Genome Institute"/>
            <person name="Ahrendt S."/>
            <person name="Riley R."/>
            <person name="Andreopoulos W."/>
            <person name="Labutti K."/>
            <person name="Pangilinan J."/>
            <person name="Ruiz-Duenas F.J."/>
            <person name="Barrasa J.M."/>
            <person name="Sanchez-Garcia M."/>
            <person name="Camarero S."/>
            <person name="Miyauchi S."/>
            <person name="Serrano A."/>
            <person name="Linde D."/>
            <person name="Babiker R."/>
            <person name="Drula E."/>
            <person name="Ayuso-Fernandez I."/>
            <person name="Pacheco R."/>
            <person name="Padilla G."/>
            <person name="Ferreira P."/>
            <person name="Barriuso J."/>
            <person name="Kellner H."/>
            <person name="Castanera R."/>
            <person name="Alfaro M."/>
            <person name="Ramirez L."/>
            <person name="Pisabarro A.G."/>
            <person name="Kuo A."/>
            <person name="Tritt A."/>
            <person name="Lipzen A."/>
            <person name="He G."/>
            <person name="Yan M."/>
            <person name="Ng V."/>
            <person name="Cullen D."/>
            <person name="Martin F."/>
            <person name="Rosso M.-N."/>
            <person name="Henrissat B."/>
            <person name="Hibbett D."/>
            <person name="Martinez A.T."/>
            <person name="Grigoriev I.V."/>
        </authorList>
    </citation>
    <scope>NUCLEOTIDE SEQUENCE</scope>
    <source>
        <strain evidence="1">CBS 506.95</strain>
    </source>
</reference>
<organism evidence="1 2">
    <name type="scientific">Crepidotus variabilis</name>
    <dbReference type="NCBI Taxonomy" id="179855"/>
    <lineage>
        <taxon>Eukaryota</taxon>
        <taxon>Fungi</taxon>
        <taxon>Dikarya</taxon>
        <taxon>Basidiomycota</taxon>
        <taxon>Agaricomycotina</taxon>
        <taxon>Agaricomycetes</taxon>
        <taxon>Agaricomycetidae</taxon>
        <taxon>Agaricales</taxon>
        <taxon>Agaricineae</taxon>
        <taxon>Crepidotaceae</taxon>
        <taxon>Crepidotus</taxon>
    </lineage>
</organism>
<evidence type="ECO:0000313" key="2">
    <source>
        <dbReference type="Proteomes" id="UP000807306"/>
    </source>
</evidence>
<dbReference type="Proteomes" id="UP000807306">
    <property type="component" value="Unassembled WGS sequence"/>
</dbReference>
<dbReference type="EMBL" id="MU157834">
    <property type="protein sequence ID" value="KAF9531688.1"/>
    <property type="molecule type" value="Genomic_DNA"/>
</dbReference>
<comment type="caution">
    <text evidence="1">The sequence shown here is derived from an EMBL/GenBank/DDBJ whole genome shotgun (WGS) entry which is preliminary data.</text>
</comment>
<gene>
    <name evidence="1" type="ORF">CPB83DRAFT_848559</name>
</gene>
<sequence>MAQEGIKAQRVYKTLQSLPRAYLQPSLYLLATFDLLALDNQSACMQTLDDFLQSTVQSPDHDHSEGFRDALRMLNGHLPATKRLSAKMMETYLARAKSTKKQQSILKRVKGLVSSQGTTEFTMIARLGKIREHRTWNAFSARYVVENTANLIEIALRFSTAIRSLGFPVPQGVESFGFQQNPRFFDRFFRASFPDEGMKALRSNMTIDLWKERKRTENLGDLELIVGPKGGVSNRHLPSGVSRPVTELRRDFSMIWQLEDQDVVGIKCES</sequence>
<name>A0A9P6EMQ0_9AGAR</name>